<dbReference type="Proteomes" id="UP000287651">
    <property type="component" value="Unassembled WGS sequence"/>
</dbReference>
<evidence type="ECO:0000256" key="1">
    <source>
        <dbReference type="SAM" id="MobiDB-lite"/>
    </source>
</evidence>
<proteinExistence type="predicted"/>
<dbReference type="AlphaFoldDB" id="A0A426YIE7"/>
<feature type="compositionally biased region" description="Basic and acidic residues" evidence="1">
    <location>
        <begin position="53"/>
        <end position="70"/>
    </location>
</feature>
<evidence type="ECO:0000313" key="2">
    <source>
        <dbReference type="EMBL" id="RRT51522.1"/>
    </source>
</evidence>
<gene>
    <name evidence="2" type="ORF">B296_00051073</name>
</gene>
<evidence type="ECO:0000313" key="3">
    <source>
        <dbReference type="Proteomes" id="UP000287651"/>
    </source>
</evidence>
<protein>
    <submittedName>
        <fullName evidence="2">Uncharacterized protein</fullName>
    </submittedName>
</protein>
<comment type="caution">
    <text evidence="2">The sequence shown here is derived from an EMBL/GenBank/DDBJ whole genome shotgun (WGS) entry which is preliminary data.</text>
</comment>
<reference evidence="2 3" key="1">
    <citation type="journal article" date="2014" name="Agronomy (Basel)">
        <title>A Draft Genome Sequence for Ensete ventricosum, the Drought-Tolerant Tree Against Hunger.</title>
        <authorList>
            <person name="Harrison J."/>
            <person name="Moore K.A."/>
            <person name="Paszkiewicz K."/>
            <person name="Jones T."/>
            <person name="Grant M."/>
            <person name="Ambacheew D."/>
            <person name="Muzemil S."/>
            <person name="Studholme D.J."/>
        </authorList>
    </citation>
    <scope>NUCLEOTIDE SEQUENCE [LARGE SCALE GENOMIC DNA]</scope>
</reference>
<organism evidence="2 3">
    <name type="scientific">Ensete ventricosum</name>
    <name type="common">Abyssinian banana</name>
    <name type="synonym">Musa ensete</name>
    <dbReference type="NCBI Taxonomy" id="4639"/>
    <lineage>
        <taxon>Eukaryota</taxon>
        <taxon>Viridiplantae</taxon>
        <taxon>Streptophyta</taxon>
        <taxon>Embryophyta</taxon>
        <taxon>Tracheophyta</taxon>
        <taxon>Spermatophyta</taxon>
        <taxon>Magnoliopsida</taxon>
        <taxon>Liliopsida</taxon>
        <taxon>Zingiberales</taxon>
        <taxon>Musaceae</taxon>
        <taxon>Ensete</taxon>
    </lineage>
</organism>
<sequence>MVLTVSRVLVKGSDRARWGGLLNDRKSCAKLTKTYPVLCRRRRELRGTCTLSRRSDEGTKATQLAEEKLGSEGFDTGQEDVEVGTLEEYRVDEDRLPKERTQSEVAEALRCASRGHI</sequence>
<accession>A0A426YIE7</accession>
<name>A0A426YIE7_ENSVE</name>
<feature type="region of interest" description="Disordered" evidence="1">
    <location>
        <begin position="52"/>
        <end position="77"/>
    </location>
</feature>
<dbReference type="EMBL" id="AMZH03012179">
    <property type="protein sequence ID" value="RRT51522.1"/>
    <property type="molecule type" value="Genomic_DNA"/>
</dbReference>